<keyword evidence="2" id="KW-0456">Lyase</keyword>
<feature type="compositionally biased region" description="Basic residues" evidence="1">
    <location>
        <begin position="68"/>
        <end position="77"/>
    </location>
</feature>
<organism evidence="2">
    <name type="scientific">uncultured Solirubrobacteraceae bacterium</name>
    <dbReference type="NCBI Taxonomy" id="1162706"/>
    <lineage>
        <taxon>Bacteria</taxon>
        <taxon>Bacillati</taxon>
        <taxon>Actinomycetota</taxon>
        <taxon>Thermoleophilia</taxon>
        <taxon>Solirubrobacterales</taxon>
        <taxon>Solirubrobacteraceae</taxon>
        <taxon>environmental samples</taxon>
    </lineage>
</organism>
<accession>A0A6J4U3L9</accession>
<dbReference type="GO" id="GO:0016829">
    <property type="term" value="F:lyase activity"/>
    <property type="evidence" value="ECO:0007669"/>
    <property type="project" value="UniProtKB-KW"/>
</dbReference>
<feature type="compositionally biased region" description="Basic and acidic residues" evidence="1">
    <location>
        <begin position="51"/>
        <end position="67"/>
    </location>
</feature>
<gene>
    <name evidence="2" type="ORF">AVDCRST_MAG30-4481</name>
</gene>
<evidence type="ECO:0000313" key="2">
    <source>
        <dbReference type="EMBL" id="CAA9538448.1"/>
    </source>
</evidence>
<feature type="compositionally biased region" description="Basic residues" evidence="1">
    <location>
        <begin position="290"/>
        <end position="308"/>
    </location>
</feature>
<sequence length="334" mass="37646">EPPPAGSARRRPRPRDRRRARVGHRPLQLPLPVLHARRGPAVARARRRPLLRGDRAGGRAAGRDGRPRRAPHGRRAPRAQGAVAPRRPPERAPGRPRPLAHHQRLPAREAGRAARGRRPAPRQRLARLARRRPLLRDDPARLARCGARGPRGRRALRGAAPDQGQRGRAQGLHGGRGRRVRRVRPPQAVRGSLHRVHAARRRPRVGRLEGAAQRGRARPHPRRPPARADRPCAERHRPPLPLRRRAGRDRLHLPGDRAVLRGLQPHPPDRRRPPAHLPVLRHGDRPARPPARRRLRRRARADRARRRVAQGAQAPGQRAGIRTPGALHVADRWL</sequence>
<feature type="non-terminal residue" evidence="2">
    <location>
        <position position="1"/>
    </location>
</feature>
<feature type="non-terminal residue" evidence="2">
    <location>
        <position position="334"/>
    </location>
</feature>
<feature type="compositionally biased region" description="Basic and acidic residues" evidence="1">
    <location>
        <begin position="248"/>
        <end position="259"/>
    </location>
</feature>
<proteinExistence type="predicted"/>
<feature type="compositionally biased region" description="Basic residues" evidence="1">
    <location>
        <begin position="8"/>
        <end position="24"/>
    </location>
</feature>
<feature type="compositionally biased region" description="Basic and acidic residues" evidence="1">
    <location>
        <begin position="226"/>
        <end position="237"/>
    </location>
</feature>
<dbReference type="EMBL" id="CADCVS010000586">
    <property type="protein sequence ID" value="CAA9538448.1"/>
    <property type="molecule type" value="Genomic_DNA"/>
</dbReference>
<feature type="compositionally biased region" description="Basic residues" evidence="1">
    <location>
        <begin position="215"/>
        <end position="225"/>
    </location>
</feature>
<feature type="compositionally biased region" description="Low complexity" evidence="1">
    <location>
        <begin position="309"/>
        <end position="322"/>
    </location>
</feature>
<feature type="compositionally biased region" description="Basic residues" evidence="1">
    <location>
        <begin position="114"/>
        <end position="133"/>
    </location>
</feature>
<reference evidence="2" key="1">
    <citation type="submission" date="2020-02" db="EMBL/GenBank/DDBJ databases">
        <authorList>
            <person name="Meier V. D."/>
        </authorList>
    </citation>
    <scope>NUCLEOTIDE SEQUENCE</scope>
    <source>
        <strain evidence="2">AVDCRST_MAG30</strain>
    </source>
</reference>
<feature type="compositionally biased region" description="Basic residues" evidence="1">
    <location>
        <begin position="175"/>
        <end position="184"/>
    </location>
</feature>
<protein>
    <submittedName>
        <fullName evidence="2">Cyclic pyranopterin phosphate synthase (MoaA)</fullName>
        <ecNumber evidence="2">4.1.99.18</ecNumber>
    </submittedName>
</protein>
<dbReference type="AlphaFoldDB" id="A0A6J4U3L9"/>
<feature type="region of interest" description="Disordered" evidence="1">
    <location>
        <begin position="1"/>
        <end position="334"/>
    </location>
</feature>
<feature type="compositionally biased region" description="Basic residues" evidence="1">
    <location>
        <begin position="192"/>
        <end position="205"/>
    </location>
</feature>
<evidence type="ECO:0000256" key="1">
    <source>
        <dbReference type="SAM" id="MobiDB-lite"/>
    </source>
</evidence>
<name>A0A6J4U3L9_9ACTN</name>
<dbReference type="EC" id="4.1.99.18" evidence="2"/>